<comment type="caution">
    <text evidence="6">The sequence shown here is derived from an EMBL/GenBank/DDBJ whole genome shotgun (WGS) entry which is preliminary data.</text>
</comment>
<feature type="domain" description="Peptidase M24" evidence="4">
    <location>
        <begin position="135"/>
        <end position="336"/>
    </location>
</feature>
<evidence type="ECO:0000259" key="4">
    <source>
        <dbReference type="Pfam" id="PF00557"/>
    </source>
</evidence>
<evidence type="ECO:0000256" key="2">
    <source>
        <dbReference type="ARBA" id="ARBA00022801"/>
    </source>
</evidence>
<dbReference type="CDD" id="cd01092">
    <property type="entry name" value="APP-like"/>
    <property type="match status" value="1"/>
</dbReference>
<dbReference type="Pfam" id="PF01321">
    <property type="entry name" value="Creatinase_N"/>
    <property type="match status" value="1"/>
</dbReference>
<feature type="domain" description="Creatinase N-terminal" evidence="5">
    <location>
        <begin position="4"/>
        <end position="126"/>
    </location>
</feature>
<keyword evidence="6" id="KW-0031">Aminopeptidase</keyword>
<keyword evidence="1 3" id="KW-0479">Metal-binding</keyword>
<dbReference type="SUPFAM" id="SSF53092">
    <property type="entry name" value="Creatinase/prolidase N-terminal domain"/>
    <property type="match status" value="1"/>
</dbReference>
<dbReference type="InterPro" id="IPR036005">
    <property type="entry name" value="Creatinase/aminopeptidase-like"/>
</dbReference>
<dbReference type="GO" id="GO:0046872">
    <property type="term" value="F:metal ion binding"/>
    <property type="evidence" value="ECO:0007669"/>
    <property type="project" value="UniProtKB-KW"/>
</dbReference>
<dbReference type="PANTHER" id="PTHR46112:SF3">
    <property type="entry name" value="AMINOPEPTIDASE YPDF"/>
    <property type="match status" value="1"/>
</dbReference>
<sequence length="352" mass="39409">MSKRIERLRGLMRREKLDGFVVVNLPSIRYLCGYTGSNGLMLVTPRDAWFYTDFRYQEQIKTEVKNCRKHVLTRDPLAHPRPEWSRPFRRLGVEENHVTLARYRQLRKRFNKSRLVGAKDLVLELRRAKEAIEVEQIAAAQRITDRVFGNVLKLVKPGVRERDLALEIEFQFRRHGEVAFDSIVASGGNAAKPHAGFSDRKLRNGDALTLDIGCRVGGYCSDMTRTVFVGRAPAELRRVYGIVAEAQRRALEAIKPGITGKAADAVARDFIVEQGYGRQFGHGLGHGVGMEVHEQPVLASTSKDTLSPGDVVTVEPGVYLPGVGGVRIEDMVHVTKTGCANLTRSPKRLIEL</sequence>
<evidence type="ECO:0000256" key="1">
    <source>
        <dbReference type="ARBA" id="ARBA00022723"/>
    </source>
</evidence>
<evidence type="ECO:0000313" key="6">
    <source>
        <dbReference type="EMBL" id="MBM3331174.1"/>
    </source>
</evidence>
<evidence type="ECO:0000313" key="7">
    <source>
        <dbReference type="Proteomes" id="UP000779900"/>
    </source>
</evidence>
<organism evidence="6 7">
    <name type="scientific">candidate division WOR-3 bacterium</name>
    <dbReference type="NCBI Taxonomy" id="2052148"/>
    <lineage>
        <taxon>Bacteria</taxon>
        <taxon>Bacteria division WOR-3</taxon>
    </lineage>
</organism>
<proteinExistence type="inferred from homology"/>
<dbReference type="InterPro" id="IPR000587">
    <property type="entry name" value="Creatinase_N"/>
</dbReference>
<dbReference type="InterPro" id="IPR000994">
    <property type="entry name" value="Pept_M24"/>
</dbReference>
<dbReference type="Gene3D" id="3.90.230.10">
    <property type="entry name" value="Creatinase/methionine aminopeptidase superfamily"/>
    <property type="match status" value="1"/>
</dbReference>
<dbReference type="InterPro" id="IPR050659">
    <property type="entry name" value="Peptidase_M24B"/>
</dbReference>
<evidence type="ECO:0000259" key="5">
    <source>
        <dbReference type="Pfam" id="PF01321"/>
    </source>
</evidence>
<dbReference type="Pfam" id="PF00557">
    <property type="entry name" value="Peptidase_M24"/>
    <property type="match status" value="1"/>
</dbReference>
<protein>
    <submittedName>
        <fullName evidence="6">Aminopeptidase P family protein</fullName>
    </submittedName>
</protein>
<dbReference type="Gene3D" id="3.40.350.10">
    <property type="entry name" value="Creatinase/prolidase N-terminal domain"/>
    <property type="match status" value="1"/>
</dbReference>
<keyword evidence="2" id="KW-0378">Hydrolase</keyword>
<comment type="similarity">
    <text evidence="3">Belongs to the peptidase M24B family.</text>
</comment>
<dbReference type="AlphaFoldDB" id="A0A937XF28"/>
<evidence type="ECO:0000256" key="3">
    <source>
        <dbReference type="RuleBase" id="RU000590"/>
    </source>
</evidence>
<dbReference type="SUPFAM" id="SSF55920">
    <property type="entry name" value="Creatinase/aminopeptidase"/>
    <property type="match status" value="1"/>
</dbReference>
<dbReference type="GO" id="GO:0004177">
    <property type="term" value="F:aminopeptidase activity"/>
    <property type="evidence" value="ECO:0007669"/>
    <property type="project" value="UniProtKB-KW"/>
</dbReference>
<name>A0A937XF28_UNCW3</name>
<reference evidence="6" key="1">
    <citation type="submission" date="2019-03" db="EMBL/GenBank/DDBJ databases">
        <title>Lake Tanganyika Metagenome-Assembled Genomes (MAGs).</title>
        <authorList>
            <person name="Tran P."/>
        </authorList>
    </citation>
    <scope>NUCLEOTIDE SEQUENCE</scope>
    <source>
        <strain evidence="6">K_DeepCast_150m_m2_040</strain>
    </source>
</reference>
<dbReference type="PANTHER" id="PTHR46112">
    <property type="entry name" value="AMINOPEPTIDASE"/>
    <property type="match status" value="1"/>
</dbReference>
<dbReference type="InterPro" id="IPR029149">
    <property type="entry name" value="Creatin/AminoP/Spt16_N"/>
</dbReference>
<keyword evidence="6" id="KW-0645">Protease</keyword>
<dbReference type="InterPro" id="IPR001131">
    <property type="entry name" value="Peptidase_M24B_aminopep-P_CS"/>
</dbReference>
<dbReference type="PROSITE" id="PS00491">
    <property type="entry name" value="PROLINE_PEPTIDASE"/>
    <property type="match status" value="1"/>
</dbReference>
<dbReference type="Proteomes" id="UP000779900">
    <property type="component" value="Unassembled WGS sequence"/>
</dbReference>
<gene>
    <name evidence="6" type="ORF">FJY68_04890</name>
</gene>
<accession>A0A937XF28</accession>
<dbReference type="EMBL" id="VGIR01000021">
    <property type="protein sequence ID" value="MBM3331174.1"/>
    <property type="molecule type" value="Genomic_DNA"/>
</dbReference>